<dbReference type="PANTHER" id="PTHR13696">
    <property type="entry name" value="P-LOOP CONTAINING NUCLEOSIDE TRIPHOSPHATE HYDROLASE"/>
    <property type="match status" value="1"/>
</dbReference>
<sequence length="668" mass="70821">MATAPTVVVAGDTGIGRKLRETRKFAAVFDVASAKELRHLSRRGEVAAPAAFMFAPGFVEDVRGAGVEVLANSLASNGFTVLVHNYFAERGDSFNDAVKVTERQVRMSQLLAALGSVDGGPEPDPGSPPRQEPASRPQPEPASRPRPEPASQPRPEPAPRPRPEPARQAEPAPPANAARQATPPAPRTSAPPAPSQPSTQAQVWPPQSQPQTGWPTRVDTPPSPQPAPQAQTGWPTHVDTPPSPQAAPQPQTGWPTPVETPPSPQPAPQAQTGWPTHVDTPPSPQPAPQAQTGWPTHVDTPPSPQPAPQAQTGWPTHVDTPPSPQPAPQAPTMAPAPSDTSWPAVPQPTSAAAPHGGVPPQANGWTRPQPGNVPPAAAPTATKRGRVIAVASAKGGVGKTSVTVNLAIHASRILQSVGRGDSVVLVDTNFQQADVARFLNVKSPTVLDLLKTSSGFSSETIRNQIAHVPQLGLYALLGPPDAINADPSLVNSLPYQRIINALRKTFDFVFIDTPVAEVYHTTFSDLILPAADAILVPVEPSRVTLESVQSWLRAITMPRHSRGGGVPPEKLSLLLNRARADVDCSPEDVMDLLPGWRFVGMIPEDHEWMRAANNYQPIALRADPALDTAFRSILQVLTEDPIFGTAPIQSSAKTVSSRFKKILGLSSD</sequence>
<dbReference type="InterPro" id="IPR027417">
    <property type="entry name" value="P-loop_NTPase"/>
</dbReference>
<feature type="compositionally biased region" description="Polar residues" evidence="1">
    <location>
        <begin position="205"/>
        <end position="214"/>
    </location>
</feature>
<feature type="domain" description="AAA" evidence="2">
    <location>
        <begin position="386"/>
        <end position="556"/>
    </location>
</feature>
<feature type="compositionally biased region" description="Low complexity" evidence="1">
    <location>
        <begin position="168"/>
        <end position="182"/>
    </location>
</feature>
<organism evidence="3 4">
    <name type="scientific">Actinoallomurus liliacearum</name>
    <dbReference type="NCBI Taxonomy" id="1080073"/>
    <lineage>
        <taxon>Bacteria</taxon>
        <taxon>Bacillati</taxon>
        <taxon>Actinomycetota</taxon>
        <taxon>Actinomycetes</taxon>
        <taxon>Streptosporangiales</taxon>
        <taxon>Thermomonosporaceae</taxon>
        <taxon>Actinoallomurus</taxon>
    </lineage>
</organism>
<reference evidence="4" key="1">
    <citation type="journal article" date="2019" name="Int. J. Syst. Evol. Microbiol.">
        <title>The Global Catalogue of Microorganisms (GCM) 10K type strain sequencing project: providing services to taxonomists for standard genome sequencing and annotation.</title>
        <authorList>
            <consortium name="The Broad Institute Genomics Platform"/>
            <consortium name="The Broad Institute Genome Sequencing Center for Infectious Disease"/>
            <person name="Wu L."/>
            <person name="Ma J."/>
        </authorList>
    </citation>
    <scope>NUCLEOTIDE SEQUENCE [LARGE SCALE GENOMIC DNA]</scope>
    <source>
        <strain evidence="4">JCM 17938</strain>
    </source>
</reference>
<evidence type="ECO:0000259" key="2">
    <source>
        <dbReference type="Pfam" id="PF13614"/>
    </source>
</evidence>
<feature type="compositionally biased region" description="Low complexity" evidence="1">
    <location>
        <begin position="248"/>
        <end position="257"/>
    </location>
</feature>
<comment type="caution">
    <text evidence="3">The sequence shown here is derived from an EMBL/GenBank/DDBJ whole genome shotgun (WGS) entry which is preliminary data.</text>
</comment>
<dbReference type="SUPFAM" id="SSF52540">
    <property type="entry name" value="P-loop containing nucleoside triphosphate hydrolases"/>
    <property type="match status" value="1"/>
</dbReference>
<keyword evidence="4" id="KW-1185">Reference proteome</keyword>
<accession>A0ABP8TQ21</accession>
<feature type="region of interest" description="Disordered" evidence="1">
    <location>
        <begin position="115"/>
        <end position="383"/>
    </location>
</feature>
<protein>
    <recommendedName>
        <fullName evidence="2">AAA domain-containing protein</fullName>
    </recommendedName>
</protein>
<dbReference type="PANTHER" id="PTHR13696:SF52">
    <property type="entry name" value="PARA FAMILY PROTEIN CT_582"/>
    <property type="match status" value="1"/>
</dbReference>
<dbReference type="Proteomes" id="UP001500212">
    <property type="component" value="Unassembled WGS sequence"/>
</dbReference>
<feature type="compositionally biased region" description="Basic and acidic residues" evidence="1">
    <location>
        <begin position="157"/>
        <end position="167"/>
    </location>
</feature>
<dbReference type="Pfam" id="PF13614">
    <property type="entry name" value="AAA_31"/>
    <property type="match status" value="1"/>
</dbReference>
<evidence type="ECO:0000313" key="3">
    <source>
        <dbReference type="EMBL" id="GAA4613477.1"/>
    </source>
</evidence>
<dbReference type="EMBL" id="BAABHJ010000023">
    <property type="protein sequence ID" value="GAA4613477.1"/>
    <property type="molecule type" value="Genomic_DNA"/>
</dbReference>
<evidence type="ECO:0000313" key="4">
    <source>
        <dbReference type="Proteomes" id="UP001500212"/>
    </source>
</evidence>
<dbReference type="Gene3D" id="3.40.50.300">
    <property type="entry name" value="P-loop containing nucleotide triphosphate hydrolases"/>
    <property type="match status" value="1"/>
</dbReference>
<evidence type="ECO:0000256" key="1">
    <source>
        <dbReference type="SAM" id="MobiDB-lite"/>
    </source>
</evidence>
<proteinExistence type="predicted"/>
<gene>
    <name evidence="3" type="ORF">GCM10023195_58320</name>
</gene>
<feature type="compositionally biased region" description="Pro residues" evidence="1">
    <location>
        <begin position="258"/>
        <end position="267"/>
    </location>
</feature>
<dbReference type="RefSeq" id="WP_345361438.1">
    <property type="nucleotide sequence ID" value="NZ_BAABHJ010000023.1"/>
</dbReference>
<dbReference type="InterPro" id="IPR025669">
    <property type="entry name" value="AAA_dom"/>
</dbReference>
<name>A0ABP8TQ21_9ACTN</name>
<dbReference type="InterPro" id="IPR050678">
    <property type="entry name" value="DNA_Partitioning_ATPase"/>
</dbReference>
<feature type="compositionally biased region" description="Pro residues" evidence="1">
    <location>
        <begin position="122"/>
        <end position="156"/>
    </location>
</feature>
<feature type="compositionally biased region" description="Pro residues" evidence="1">
    <location>
        <begin position="183"/>
        <end position="195"/>
    </location>
</feature>